<evidence type="ECO:0000313" key="3">
    <source>
        <dbReference type="Proteomes" id="UP000008366"/>
    </source>
</evidence>
<dbReference type="PANTHER" id="PTHR33428">
    <property type="entry name" value="CHLOROPHYLLASE-2, CHLOROPLASTIC"/>
    <property type="match status" value="1"/>
</dbReference>
<dbReference type="PANTHER" id="PTHR33428:SF2">
    <property type="entry name" value="CHLOROPHYLLASE-2"/>
    <property type="match status" value="1"/>
</dbReference>
<dbReference type="SUPFAM" id="SSF53474">
    <property type="entry name" value="alpha/beta-Hydrolases"/>
    <property type="match status" value="1"/>
</dbReference>
<organism evidence="2 3">
    <name type="scientific">Kineosphaera limosa NBRC 100340</name>
    <dbReference type="NCBI Taxonomy" id="1184609"/>
    <lineage>
        <taxon>Bacteria</taxon>
        <taxon>Bacillati</taxon>
        <taxon>Actinomycetota</taxon>
        <taxon>Actinomycetes</taxon>
        <taxon>Micrococcales</taxon>
        <taxon>Dermatophilaceae</taxon>
        <taxon>Kineosphaera</taxon>
    </lineage>
</organism>
<dbReference type="eggNOG" id="COG4188">
    <property type="taxonomic scope" value="Bacteria"/>
</dbReference>
<keyword evidence="1" id="KW-1133">Transmembrane helix</keyword>
<sequence>MWAAVAVATAALALWGWSAADRIVPSALGASLRTLAPDLGIVAAVGLVLWLVLRFVVGRFVAVPAGFVAVLLASLVLLVTLSPGASRVGWWALVAIVLVGAVGLGTSLWALTQGGRRAVAAVSTIASVALVGGTFAWLLTPTGAPPAPLALGPATVDVTGDPGSPGSLPVKTLAYGSGTDRLRPEYAGGARFTTKPVDLSRVITGWTGDSDRTQHWGFDATQIPLNAQVWYPEGPGPYPLALILHGNKSSVEFSEGGFAYLAERLASQGTVVASIDANFLSTTLLDRSGGIGGADLARALLPLEHLEAWRQIATDGPLKGRVDLTKVALIGHSRGGEAVAVAAMLQPRDAVPGQEDVRLDYDVPIRSVVALAPADGQFTGAGAKVQLKGVDYLAIQGSHDVDVASFGGLDQLARTTLGRDDLGATLYLGGADHSQFNTLWGRRDLGDGAAKYLIDTGRLITPEQQRAATMEAVSAFLATTLRGQDQRNLFADNRTDDRLRTITSLRSGRDVVLLDAQAPDKAVGTKGVTVSGSGLTTWEVVAQPLRWGPGDNRIVRLEGSGGRLDVRPAEPVAIGARGSLRLDVAAVDGSQPAAITVEVTDAAGRRASAGVRDIPPPIVADPLKAAWMRSGASSEPVLQTRVVSTREFTTANPELDLRRIATVSVVLAPTGDRELLLDHLVVSQGA</sequence>
<keyword evidence="3" id="KW-1185">Reference proteome</keyword>
<proteinExistence type="predicted"/>
<dbReference type="STRING" id="1184609.KILIM_042_00170"/>
<gene>
    <name evidence="2" type="ORF">KILIM_042_00170</name>
</gene>
<dbReference type="Proteomes" id="UP000008366">
    <property type="component" value="Unassembled WGS sequence"/>
</dbReference>
<dbReference type="GO" id="GO:0047746">
    <property type="term" value="F:chlorophyllase activity"/>
    <property type="evidence" value="ECO:0007669"/>
    <property type="project" value="TreeGrafter"/>
</dbReference>
<protein>
    <submittedName>
        <fullName evidence="2">Uncharacterized protein</fullName>
    </submittedName>
</protein>
<dbReference type="InterPro" id="IPR029058">
    <property type="entry name" value="AB_hydrolase_fold"/>
</dbReference>
<feature type="transmembrane region" description="Helical" evidence="1">
    <location>
        <begin position="60"/>
        <end position="82"/>
    </location>
</feature>
<dbReference type="Gene3D" id="3.40.50.1820">
    <property type="entry name" value="alpha/beta hydrolase"/>
    <property type="match status" value="1"/>
</dbReference>
<dbReference type="EMBL" id="BAHD01000042">
    <property type="protein sequence ID" value="GAB96573.1"/>
    <property type="molecule type" value="Genomic_DNA"/>
</dbReference>
<dbReference type="GO" id="GO:0015996">
    <property type="term" value="P:chlorophyll catabolic process"/>
    <property type="evidence" value="ECO:0007669"/>
    <property type="project" value="TreeGrafter"/>
</dbReference>
<dbReference type="OrthoDB" id="6646510at2"/>
<name>K6VK19_9MICO</name>
<feature type="transmembrane region" description="Helical" evidence="1">
    <location>
        <begin position="36"/>
        <end position="53"/>
    </location>
</feature>
<dbReference type="AlphaFoldDB" id="K6VK19"/>
<reference evidence="2 3" key="1">
    <citation type="submission" date="2012-08" db="EMBL/GenBank/DDBJ databases">
        <title>Whole genome shotgun sequence of Kineosphaera limosa NBRC 100340.</title>
        <authorList>
            <person name="Yoshida I."/>
            <person name="Isaki S."/>
            <person name="Hosoyama A."/>
            <person name="Tsuchikane K."/>
            <person name="Katsumata H."/>
            <person name="Ando Y."/>
            <person name="Ohji S."/>
            <person name="Hamada M."/>
            <person name="Tamura T."/>
            <person name="Yamazoe A."/>
            <person name="Yamazaki S."/>
            <person name="Fujita N."/>
        </authorList>
    </citation>
    <scope>NUCLEOTIDE SEQUENCE [LARGE SCALE GENOMIC DNA]</scope>
    <source>
        <strain evidence="2 3">NBRC 100340</strain>
    </source>
</reference>
<evidence type="ECO:0000256" key="1">
    <source>
        <dbReference type="SAM" id="Phobius"/>
    </source>
</evidence>
<accession>K6VK19</accession>
<keyword evidence="1" id="KW-0812">Transmembrane</keyword>
<keyword evidence="1" id="KW-0472">Membrane</keyword>
<evidence type="ECO:0000313" key="2">
    <source>
        <dbReference type="EMBL" id="GAB96573.1"/>
    </source>
</evidence>
<feature type="transmembrane region" description="Helical" evidence="1">
    <location>
        <begin position="118"/>
        <end position="139"/>
    </location>
</feature>
<feature type="transmembrane region" description="Helical" evidence="1">
    <location>
        <begin position="88"/>
        <end position="111"/>
    </location>
</feature>
<comment type="caution">
    <text evidence="2">The sequence shown here is derived from an EMBL/GenBank/DDBJ whole genome shotgun (WGS) entry which is preliminary data.</text>
</comment>
<dbReference type="RefSeq" id="WP_006593105.1">
    <property type="nucleotide sequence ID" value="NZ_BAHD01000042.1"/>
</dbReference>